<feature type="compositionally biased region" description="Polar residues" evidence="2">
    <location>
        <begin position="51"/>
        <end position="61"/>
    </location>
</feature>
<feature type="region of interest" description="Disordered" evidence="2">
    <location>
        <begin position="247"/>
        <end position="275"/>
    </location>
</feature>
<accession>A0ABU3X5T8</accession>
<evidence type="ECO:0000313" key="4">
    <source>
        <dbReference type="Proteomes" id="UP001287282"/>
    </source>
</evidence>
<sequence>MSQDLAFEKIFLNQNERILVLFYALINSSSTNADNKNKNEDDRERERMQVNHLNQTQSQPERSVPLREGDVYNAVMKERRDNQEAVLHIRGREVVAKFEGKMPESDRMTIQIDQIKDDIIRVRTVSEELRNGRAATTNQLRDVMTNTLRQLGGDPTSPVLRQAAQTLMDKGVPLTREGVQGLQRFLGSGNVDTSRLETVKALANKRLEVTSTHLRSVHEALHGRPLTHVLNDLAKEVYPNFKIESREKVDRAEPSESTRNGREIRQEGNNTPKINRDQLMDIRNFVQREPSIQKAAEELRTNVVNQPAMSREVSQLIERATSEALHLDKVGRERLTEAIRQIEIQASTNSERQLSRNMQAILQKEPSIERVVNEVRGQLAEQKAHFSNQQKQTLERVLTQVSQLSQVGRVQMMQALIRGEQQFSAEHNTSVSEVKIGRDGNNQQQTLSDLVSKAINTLQKEPNVQKVIQQIESNLIQHPKLLEDTKSSIQDKLNQASERAGKGRELAARQLVSQVLQQTEEVARQLEPAPIRHTVESQTYIQNEQFQTSMEVASKNIAVTSVTQKLAEATADFKQFQREITRTLDQVSRQIEQFKNHAQPIAKPLLETTIKKLDTAILRSEMMLLTDMKTERSLMQASGQLAEAKKLLAKGQHRQANQIVREVTQLMERLNFKPSETKVKHYVAINERAGQEGRLPSTSLPQQFSETVRTPIQEGSPRAMFEMVRGMGLNRDSEIAQFLASGREQQQESSERNMKSALMQLARGEEEGTRTSQLANQALNNVTGQQLLSRSDQQANMQSLFFTLPMLLENKVENLQVFVNSRNEGEKVDWENCSIFFLMETPKMGEVGISISAADRQLSVTLKNDDETFPNRMAPLVDKAVDKLMEIGYSIKGINYTKLHHEIVEKAGREETQSKKIKPIFTEEGFDYKI</sequence>
<evidence type="ECO:0008006" key="5">
    <source>
        <dbReference type="Google" id="ProtNLM"/>
    </source>
</evidence>
<evidence type="ECO:0000256" key="2">
    <source>
        <dbReference type="SAM" id="MobiDB-lite"/>
    </source>
</evidence>
<protein>
    <recommendedName>
        <fullName evidence="5">Flagellar hook-length control protein-like C-terminal domain-containing protein</fullName>
    </recommendedName>
</protein>
<evidence type="ECO:0000256" key="1">
    <source>
        <dbReference type="SAM" id="Coils"/>
    </source>
</evidence>
<feature type="coiled-coil region" evidence="1">
    <location>
        <begin position="559"/>
        <end position="586"/>
    </location>
</feature>
<evidence type="ECO:0000313" key="3">
    <source>
        <dbReference type="EMBL" id="MDV2683251.1"/>
    </source>
</evidence>
<organism evidence="3 4">
    <name type="scientific">Alkalihalophilus lindianensis</name>
    <dbReference type="NCBI Taxonomy" id="1630542"/>
    <lineage>
        <taxon>Bacteria</taxon>
        <taxon>Bacillati</taxon>
        <taxon>Bacillota</taxon>
        <taxon>Bacilli</taxon>
        <taxon>Bacillales</taxon>
        <taxon>Bacillaceae</taxon>
        <taxon>Alkalihalophilus</taxon>
    </lineage>
</organism>
<comment type="caution">
    <text evidence="3">The sequence shown here is derived from an EMBL/GenBank/DDBJ whole genome shotgun (WGS) entry which is preliminary data.</text>
</comment>
<dbReference type="Proteomes" id="UP001287282">
    <property type="component" value="Unassembled WGS sequence"/>
</dbReference>
<feature type="region of interest" description="Disordered" evidence="2">
    <location>
        <begin position="31"/>
        <end position="63"/>
    </location>
</feature>
<name>A0ABU3X5T8_9BACI</name>
<proteinExistence type="predicted"/>
<feature type="compositionally biased region" description="Basic and acidic residues" evidence="2">
    <location>
        <begin position="247"/>
        <end position="266"/>
    </location>
</feature>
<dbReference type="EMBL" id="JAWJBA010000001">
    <property type="protein sequence ID" value="MDV2683251.1"/>
    <property type="molecule type" value="Genomic_DNA"/>
</dbReference>
<dbReference type="RefSeq" id="WP_317120569.1">
    <property type="nucleotide sequence ID" value="NZ_JAWJBA010000001.1"/>
</dbReference>
<feature type="compositionally biased region" description="Basic and acidic residues" evidence="2">
    <location>
        <begin position="35"/>
        <end position="49"/>
    </location>
</feature>
<reference evidence="3 4" key="1">
    <citation type="submission" date="2023-10" db="EMBL/GenBank/DDBJ databases">
        <title>Screening of Alkalihalobacillus lindianensis BZ-TG-R113 and Its Alleviation of Salt Stress on Rapeseed Growth.</title>
        <authorList>
            <person name="Zhao B."/>
            <person name="Guo T."/>
        </authorList>
    </citation>
    <scope>NUCLEOTIDE SEQUENCE [LARGE SCALE GENOMIC DNA]</scope>
    <source>
        <strain evidence="3 4">BZ-TG-R113</strain>
    </source>
</reference>
<keyword evidence="1" id="KW-0175">Coiled coil</keyword>
<keyword evidence="4" id="KW-1185">Reference proteome</keyword>
<gene>
    <name evidence="3" type="ORF">RYX56_02575</name>
</gene>